<dbReference type="InterPro" id="IPR040192">
    <property type="entry name" value="CUEDC1"/>
</dbReference>
<name>A0AAD7ZD33_DIPPU</name>
<reference evidence="3" key="2">
    <citation type="submission" date="2023-05" db="EMBL/GenBank/DDBJ databases">
        <authorList>
            <person name="Fouks B."/>
        </authorList>
    </citation>
    <scope>NUCLEOTIDE SEQUENCE</scope>
    <source>
        <strain evidence="3">Stay&amp;Tobe</strain>
        <tissue evidence="3">Testes</tissue>
    </source>
</reference>
<comment type="caution">
    <text evidence="3">The sequence shown here is derived from an EMBL/GenBank/DDBJ whole genome shotgun (WGS) entry which is preliminary data.</text>
</comment>
<gene>
    <name evidence="3" type="ORF">L9F63_005464</name>
</gene>
<dbReference type="EMBL" id="JASPKZ010008889">
    <property type="protein sequence ID" value="KAJ9578319.1"/>
    <property type="molecule type" value="Genomic_DNA"/>
</dbReference>
<evidence type="ECO:0000256" key="1">
    <source>
        <dbReference type="SAM" id="MobiDB-lite"/>
    </source>
</evidence>
<dbReference type="Pfam" id="PF14529">
    <property type="entry name" value="Exo_endo_phos_2"/>
    <property type="match status" value="1"/>
</dbReference>
<sequence length="600" mass="68637">MEDTEISNFYGIHSPAKKGDKGRPSGGLSCFVKSHLQPLNGIICTENTLTISTRIVNIIGAYFPPNTEPESIIDDLGRALENIDDGKPTILMGDLNCRIDKWNTKTQAVIDFLLDYRLRLLNREQEFTYIAPNGRSTIDLVFTDSQGQAQVKIEKYAIRKQLPVITKLQLSHLRQPRPNCNHRTKISRHIDEEKWQASKAEIPAIISMMRQGNLDGATAALTENIAQATNKVTRATRTAKPWFDEECYLSRQRTLQLLHEARKPENIALTDYAEQRREYKRLLKEKKTAYDLHLEQILIAETEIKPYNILRTSKKRHPTPLVNLEQWETHFRNLLGEKGETAVDPAPHMHNTRTELDDPITPDDVARFISNTKNNKAAANIPTNQFGFTPGRSTLHAVQEILVEIENSMAQPNTPLSPNQSPQQVQNTEMAMRTIRGWAPPLLGPLPDDFLRLKYAENQRVRGVLCEVGDPELDRYLEDERIALFLQNEEFMAELRWNKDFLSTLEKGCKSLSGSHDEDALFKERLRNMGKMSRKKFAQLARVFTRRKKRSSAKNILSQGPAPSRDNLLLNAEPLLDDDDDDDESVPDSYDTMRRPEHRE</sequence>
<feature type="domain" description="Endonuclease/exonuclease/phosphatase" evidence="2">
    <location>
        <begin position="57"/>
        <end position="150"/>
    </location>
</feature>
<feature type="region of interest" description="Disordered" evidence="1">
    <location>
        <begin position="551"/>
        <end position="600"/>
    </location>
</feature>
<feature type="compositionally biased region" description="Basic and acidic residues" evidence="1">
    <location>
        <begin position="591"/>
        <end position="600"/>
    </location>
</feature>
<dbReference type="SUPFAM" id="SSF56219">
    <property type="entry name" value="DNase I-like"/>
    <property type="match status" value="1"/>
</dbReference>
<dbReference type="PANTHER" id="PTHR13467:SF3">
    <property type="entry name" value="CUE DOMAIN-CONTAINING PROTEIN 1"/>
    <property type="match status" value="1"/>
</dbReference>
<proteinExistence type="predicted"/>
<dbReference type="Proteomes" id="UP001233999">
    <property type="component" value="Unassembled WGS sequence"/>
</dbReference>
<dbReference type="InterPro" id="IPR005135">
    <property type="entry name" value="Endo/exonuclease/phosphatase"/>
</dbReference>
<dbReference type="AlphaFoldDB" id="A0AAD7ZD33"/>
<evidence type="ECO:0000313" key="3">
    <source>
        <dbReference type="EMBL" id="KAJ9578319.1"/>
    </source>
</evidence>
<dbReference type="GO" id="GO:0003824">
    <property type="term" value="F:catalytic activity"/>
    <property type="evidence" value="ECO:0007669"/>
    <property type="project" value="InterPro"/>
</dbReference>
<feature type="compositionally biased region" description="Acidic residues" evidence="1">
    <location>
        <begin position="575"/>
        <end position="586"/>
    </location>
</feature>
<protein>
    <recommendedName>
        <fullName evidence="2">Endonuclease/exonuclease/phosphatase domain-containing protein</fullName>
    </recommendedName>
</protein>
<evidence type="ECO:0000259" key="2">
    <source>
        <dbReference type="Pfam" id="PF14529"/>
    </source>
</evidence>
<organism evidence="3 4">
    <name type="scientific">Diploptera punctata</name>
    <name type="common">Pacific beetle cockroach</name>
    <dbReference type="NCBI Taxonomy" id="6984"/>
    <lineage>
        <taxon>Eukaryota</taxon>
        <taxon>Metazoa</taxon>
        <taxon>Ecdysozoa</taxon>
        <taxon>Arthropoda</taxon>
        <taxon>Hexapoda</taxon>
        <taxon>Insecta</taxon>
        <taxon>Pterygota</taxon>
        <taxon>Neoptera</taxon>
        <taxon>Polyneoptera</taxon>
        <taxon>Dictyoptera</taxon>
        <taxon>Blattodea</taxon>
        <taxon>Blaberoidea</taxon>
        <taxon>Blaberidae</taxon>
        <taxon>Diplopterinae</taxon>
        <taxon>Diploptera</taxon>
    </lineage>
</organism>
<keyword evidence="4" id="KW-1185">Reference proteome</keyword>
<evidence type="ECO:0000313" key="4">
    <source>
        <dbReference type="Proteomes" id="UP001233999"/>
    </source>
</evidence>
<reference evidence="3" key="1">
    <citation type="journal article" date="2023" name="IScience">
        <title>Live-bearing cockroach genome reveals convergent evolutionary mechanisms linked to viviparity in insects and beyond.</title>
        <authorList>
            <person name="Fouks B."/>
            <person name="Harrison M.C."/>
            <person name="Mikhailova A.A."/>
            <person name="Marchal E."/>
            <person name="English S."/>
            <person name="Carruthers M."/>
            <person name="Jennings E.C."/>
            <person name="Chiamaka E.L."/>
            <person name="Frigard R.A."/>
            <person name="Pippel M."/>
            <person name="Attardo G.M."/>
            <person name="Benoit J.B."/>
            <person name="Bornberg-Bauer E."/>
            <person name="Tobe S.S."/>
        </authorList>
    </citation>
    <scope>NUCLEOTIDE SEQUENCE</scope>
    <source>
        <strain evidence="3">Stay&amp;Tobe</strain>
    </source>
</reference>
<dbReference type="Gene3D" id="3.60.10.10">
    <property type="entry name" value="Endonuclease/exonuclease/phosphatase"/>
    <property type="match status" value="1"/>
</dbReference>
<dbReference type="PANTHER" id="PTHR13467">
    <property type="entry name" value="CUE DOMAIN CONTAINING PROTEIN 1"/>
    <property type="match status" value="1"/>
</dbReference>
<dbReference type="InterPro" id="IPR036691">
    <property type="entry name" value="Endo/exonu/phosph_ase_sf"/>
</dbReference>
<accession>A0AAD7ZD33</accession>